<dbReference type="PANTHER" id="PTHR39153:SF1">
    <property type="entry name" value="AGR244WP"/>
    <property type="match status" value="1"/>
</dbReference>
<dbReference type="AlphaFoldDB" id="A0A9P1M8R0"/>
<dbReference type="PANTHER" id="PTHR39153">
    <property type="entry name" value="AGR244WP"/>
    <property type="match status" value="1"/>
</dbReference>
<reference evidence="1" key="1">
    <citation type="submission" date="2022-11" db="EMBL/GenBank/DDBJ databases">
        <authorList>
            <person name="Scott C."/>
            <person name="Bruce N."/>
        </authorList>
    </citation>
    <scope>NUCLEOTIDE SEQUENCE</scope>
</reference>
<dbReference type="InterPro" id="IPR038882">
    <property type="entry name" value="Rcf3"/>
</dbReference>
<sequence>MPLSNLKAEEAKEATWEAGRGAVIGYIQMSAMIMGGMLEADNRMRMYEQRIRLQNRRLREQAKWERYEQEFLEQKSEK</sequence>
<evidence type="ECO:0000313" key="1">
    <source>
        <dbReference type="EMBL" id="CAI4213931.1"/>
    </source>
</evidence>
<dbReference type="OrthoDB" id="3979469at2759"/>
<organism evidence="1 2">
    <name type="scientific">Parascedosporium putredinis</name>
    <dbReference type="NCBI Taxonomy" id="1442378"/>
    <lineage>
        <taxon>Eukaryota</taxon>
        <taxon>Fungi</taxon>
        <taxon>Dikarya</taxon>
        <taxon>Ascomycota</taxon>
        <taxon>Pezizomycotina</taxon>
        <taxon>Sordariomycetes</taxon>
        <taxon>Hypocreomycetidae</taxon>
        <taxon>Microascales</taxon>
        <taxon>Microascaceae</taxon>
        <taxon>Parascedosporium</taxon>
    </lineage>
</organism>
<accession>A0A9P1M8R0</accession>
<keyword evidence="2" id="KW-1185">Reference proteome</keyword>
<protein>
    <submittedName>
        <fullName evidence="1">Uncharacterized protein</fullName>
    </submittedName>
</protein>
<comment type="caution">
    <text evidence="1">The sequence shown here is derived from an EMBL/GenBank/DDBJ whole genome shotgun (WGS) entry which is preliminary data.</text>
</comment>
<dbReference type="Proteomes" id="UP000838763">
    <property type="component" value="Unassembled WGS sequence"/>
</dbReference>
<proteinExistence type="predicted"/>
<name>A0A9P1M8R0_9PEZI</name>
<gene>
    <name evidence="1" type="ORF">PPNO1_LOCUS3675</name>
</gene>
<dbReference type="EMBL" id="CALLCH030000009">
    <property type="protein sequence ID" value="CAI4213931.1"/>
    <property type="molecule type" value="Genomic_DNA"/>
</dbReference>
<evidence type="ECO:0000313" key="2">
    <source>
        <dbReference type="Proteomes" id="UP000838763"/>
    </source>
</evidence>